<dbReference type="Gene3D" id="3.10.330.20">
    <property type="match status" value="1"/>
</dbReference>
<dbReference type="PANTHER" id="PTHR12133:SF1">
    <property type="entry name" value="TRNA (ADENINE(58)-N(1))-METHYLTRANSFERASE, MITOCHONDRIAL"/>
    <property type="match status" value="1"/>
</dbReference>
<proteinExistence type="predicted"/>
<reference evidence="4" key="1">
    <citation type="journal article" date="2014" name="Genome Announc.">
        <title>Genome sequence of the yeast Cyberlindnera fabianii (Hansenula fabianii).</title>
        <authorList>
            <person name="Freel K.C."/>
            <person name="Sarilar V."/>
            <person name="Neuveglise C."/>
            <person name="Devillers H."/>
            <person name="Friedrich A."/>
            <person name="Schacherer J."/>
        </authorList>
    </citation>
    <scope>NUCLEOTIDE SEQUENCE</scope>
    <source>
        <strain evidence="4">YJS4271</strain>
    </source>
</reference>
<dbReference type="InterPro" id="IPR029063">
    <property type="entry name" value="SAM-dependent_MTases_sf"/>
</dbReference>
<dbReference type="PROSITE" id="PS51620">
    <property type="entry name" value="SAM_TRM61"/>
    <property type="match status" value="1"/>
</dbReference>
<dbReference type="GO" id="GO:0005739">
    <property type="term" value="C:mitochondrion"/>
    <property type="evidence" value="ECO:0007669"/>
    <property type="project" value="TreeGrafter"/>
</dbReference>
<dbReference type="Gene3D" id="3.40.50.150">
    <property type="entry name" value="Vaccinia Virus protein VP39"/>
    <property type="match status" value="1"/>
</dbReference>
<accession>A0A061BLA9</accession>
<evidence type="ECO:0000256" key="3">
    <source>
        <dbReference type="ARBA" id="ARBA00033309"/>
    </source>
</evidence>
<dbReference type="EMBL" id="LK052923">
    <property type="protein sequence ID" value="CDR47851.1"/>
    <property type="molecule type" value="Genomic_DNA"/>
</dbReference>
<dbReference type="EC" id="2.1.1.220" evidence="1"/>
<name>A0A061BLA9_CYBFA</name>
<evidence type="ECO:0000256" key="2">
    <source>
        <dbReference type="ARBA" id="ARBA00015963"/>
    </source>
</evidence>
<dbReference type="GO" id="GO:0160107">
    <property type="term" value="F:tRNA (adenine(58)-N1)-methyltransferase activity"/>
    <property type="evidence" value="ECO:0007669"/>
    <property type="project" value="UniProtKB-EC"/>
</dbReference>
<evidence type="ECO:0000313" key="4">
    <source>
        <dbReference type="EMBL" id="CDR47851.1"/>
    </source>
</evidence>
<dbReference type="InterPro" id="IPR014816">
    <property type="entry name" value="tRNA_MeTrfase_Gcd14"/>
</dbReference>
<dbReference type="AlphaFoldDB" id="A0A061BLA9"/>
<gene>
    <name evidence="4" type="ORF">CYFA0S_38e00606g</name>
</gene>
<organism evidence="4">
    <name type="scientific">Cyberlindnera fabianii</name>
    <name type="common">Yeast</name>
    <name type="synonym">Hansenula fabianii</name>
    <dbReference type="NCBI Taxonomy" id="36022"/>
    <lineage>
        <taxon>Eukaryota</taxon>
        <taxon>Fungi</taxon>
        <taxon>Dikarya</taxon>
        <taxon>Ascomycota</taxon>
        <taxon>Saccharomycotina</taxon>
        <taxon>Saccharomycetes</taxon>
        <taxon>Phaffomycetales</taxon>
        <taxon>Phaffomycetaceae</taxon>
        <taxon>Cyberlindnera</taxon>
    </lineage>
</organism>
<dbReference type="PhylomeDB" id="A0A061BLA9"/>
<protein>
    <recommendedName>
        <fullName evidence="2">tRNA (adenine(58)-N(1))-methyltransferase catalytic subunit TRM61</fullName>
        <ecNumber evidence="1">2.1.1.220</ecNumber>
    </recommendedName>
    <alternativeName>
        <fullName evidence="3">tRNA(m1A58)-methyltransferase subunit TRM61</fullName>
    </alternativeName>
</protein>
<dbReference type="GO" id="GO:0031515">
    <property type="term" value="C:tRNA (m1A) methyltransferase complex"/>
    <property type="evidence" value="ECO:0007669"/>
    <property type="project" value="InterPro"/>
</dbReference>
<dbReference type="SUPFAM" id="SSF53335">
    <property type="entry name" value="S-adenosyl-L-methionine-dependent methyltransferases"/>
    <property type="match status" value="1"/>
</dbReference>
<sequence>MTMLSKRLLSTFKAGDSVLIRSVVRSDRFWLTDPLKPDSTTNVQGGQKISHNDLLGLRSRSIVHSNEPGHSFIATLASTEDYINLSRRAAQPIYPFDASAIVALADLHIDYPDLESPGPPLQFFEAGTGHGSLSLAICSRLHAANCYLDKFGVRGAVLHSIDRNEAHSNVGRKTIRNFRRGIYTKDVEFHLANSPEEWLESETAMQWKQKDPDHQKGEGFLSGAFLDLPDMVPNLSSLAKNLKQDAPLVIFCPSVNQIIDVIKSIKQSHGEIKLSHIRTIQLVPGVGGGLQDWDTRYTTVRNTGEEAVVCRPRVGTRLVGGGFVGLFKKLPNQAVIKTKLLPEVGNETTIETST</sequence>
<dbReference type="GO" id="GO:0030488">
    <property type="term" value="P:tRNA methylation"/>
    <property type="evidence" value="ECO:0007669"/>
    <property type="project" value="InterPro"/>
</dbReference>
<evidence type="ECO:0000256" key="1">
    <source>
        <dbReference type="ARBA" id="ARBA00012796"/>
    </source>
</evidence>
<dbReference type="VEuPathDB" id="FungiDB:BON22_4950"/>
<dbReference type="PANTHER" id="PTHR12133">
    <property type="entry name" value="TRNA (ADENINE(58)-N(1))-METHYLTRANSFERASE"/>
    <property type="match status" value="1"/>
</dbReference>
<dbReference type="OrthoDB" id="5585464at2759"/>